<evidence type="ECO:0000313" key="1">
    <source>
        <dbReference type="EMBL" id="PKY51304.1"/>
    </source>
</evidence>
<organism evidence="1 2">
    <name type="scientific">Rhizophagus irregularis</name>
    <dbReference type="NCBI Taxonomy" id="588596"/>
    <lineage>
        <taxon>Eukaryota</taxon>
        <taxon>Fungi</taxon>
        <taxon>Fungi incertae sedis</taxon>
        <taxon>Mucoromycota</taxon>
        <taxon>Glomeromycotina</taxon>
        <taxon>Glomeromycetes</taxon>
        <taxon>Glomerales</taxon>
        <taxon>Glomeraceae</taxon>
        <taxon>Rhizophagus</taxon>
    </lineage>
</organism>
<protein>
    <submittedName>
        <fullName evidence="1">Uncharacterized protein</fullName>
    </submittedName>
</protein>
<keyword evidence="2" id="KW-1185">Reference proteome</keyword>
<proteinExistence type="predicted"/>
<feature type="non-terminal residue" evidence="1">
    <location>
        <position position="1"/>
    </location>
</feature>
<name>A0A2I1GXP8_9GLOM</name>
<dbReference type="AlphaFoldDB" id="A0A2I1GXP8"/>
<evidence type="ECO:0000313" key="2">
    <source>
        <dbReference type="Proteomes" id="UP000234323"/>
    </source>
</evidence>
<accession>A0A2I1GXP8</accession>
<sequence length="149" mass="16422">LQFRTVPIILLPRIVRDNLSKVEVKAEAKGLAETTPNAGSGSSRLSRLASPHASEKIISATFNPDITRSANKIQKEKHLLRENEEINHFALESVKERLGEYDVSNVPDLQTLADVTIMLCIRPAEIKTLRISNGSVTGYAKNVNKTSCI</sequence>
<comment type="caution">
    <text evidence="1">The sequence shown here is derived from an EMBL/GenBank/DDBJ whole genome shotgun (WGS) entry which is preliminary data.</text>
</comment>
<gene>
    <name evidence="1" type="ORF">RhiirA4_424414</name>
</gene>
<dbReference type="EMBL" id="LLXI01000996">
    <property type="protein sequence ID" value="PKY51304.1"/>
    <property type="molecule type" value="Genomic_DNA"/>
</dbReference>
<dbReference type="Proteomes" id="UP000234323">
    <property type="component" value="Unassembled WGS sequence"/>
</dbReference>
<reference evidence="1 2" key="1">
    <citation type="submission" date="2015-10" db="EMBL/GenBank/DDBJ databases">
        <title>Genome analyses suggest a sexual origin of heterokaryosis in a supposedly ancient asexual fungus.</title>
        <authorList>
            <person name="Ropars J."/>
            <person name="Sedzielewska K."/>
            <person name="Noel J."/>
            <person name="Charron P."/>
            <person name="Farinelli L."/>
            <person name="Marton T."/>
            <person name="Kruger M."/>
            <person name="Pelin A."/>
            <person name="Brachmann A."/>
            <person name="Corradi N."/>
        </authorList>
    </citation>
    <scope>NUCLEOTIDE SEQUENCE [LARGE SCALE GENOMIC DNA]</scope>
    <source>
        <strain evidence="1 2">A4</strain>
    </source>
</reference>